<dbReference type="InterPro" id="IPR025227">
    <property type="entry name" value="DUF4169"/>
</dbReference>
<dbReference type="EMBL" id="CP000230">
    <property type="protein sequence ID" value="ABC23155.1"/>
    <property type="molecule type" value="Genomic_DNA"/>
</dbReference>
<dbReference type="HOGENOM" id="CLU_187649_1_1_5"/>
<feature type="region of interest" description="Disordered" evidence="1">
    <location>
        <begin position="17"/>
        <end position="81"/>
    </location>
</feature>
<gene>
    <name evidence="2" type="ordered locus">Rru_A2355</name>
</gene>
<name>Q2RRU0_RHORT</name>
<dbReference type="AlphaFoldDB" id="Q2RRU0"/>
<protein>
    <recommendedName>
        <fullName evidence="4">DUF4169 family protein</fullName>
    </recommendedName>
</protein>
<dbReference type="RefSeq" id="WP_011390108.1">
    <property type="nucleotide sequence ID" value="NC_007643.1"/>
</dbReference>
<reference evidence="2 3" key="1">
    <citation type="journal article" date="2011" name="Stand. Genomic Sci.">
        <title>Complete genome sequence of Rhodospirillum rubrum type strain (S1).</title>
        <authorList>
            <person name="Munk A.C."/>
            <person name="Copeland A."/>
            <person name="Lucas S."/>
            <person name="Lapidus A."/>
            <person name="Del Rio T.G."/>
            <person name="Barry K."/>
            <person name="Detter J.C."/>
            <person name="Hammon N."/>
            <person name="Israni S."/>
            <person name="Pitluck S."/>
            <person name="Brettin T."/>
            <person name="Bruce D."/>
            <person name="Han C."/>
            <person name="Tapia R."/>
            <person name="Gilna P."/>
            <person name="Schmutz J."/>
            <person name="Larimer F."/>
            <person name="Land M."/>
            <person name="Kyrpides N.C."/>
            <person name="Mavromatis K."/>
            <person name="Richardson P."/>
            <person name="Rohde M."/>
            <person name="Goker M."/>
            <person name="Klenk H.P."/>
            <person name="Zhang Y."/>
            <person name="Roberts G.P."/>
            <person name="Reslewic S."/>
            <person name="Schwartz D.C."/>
        </authorList>
    </citation>
    <scope>NUCLEOTIDE SEQUENCE [LARGE SCALE GENOMIC DNA]</scope>
    <source>
        <strain evidence="3">ATCC 11170 / ATH 1.1.1 / DSM 467 / LMG 4362 / NCIMB 8255 / S1</strain>
    </source>
</reference>
<evidence type="ECO:0000313" key="3">
    <source>
        <dbReference type="Proteomes" id="UP000001929"/>
    </source>
</evidence>
<dbReference type="PATRIC" id="fig|269796.9.peg.2457"/>
<feature type="compositionally biased region" description="Basic and acidic residues" evidence="1">
    <location>
        <begin position="21"/>
        <end position="67"/>
    </location>
</feature>
<dbReference type="Pfam" id="PF13770">
    <property type="entry name" value="DUF4169"/>
    <property type="match status" value="1"/>
</dbReference>
<evidence type="ECO:0000313" key="2">
    <source>
        <dbReference type="EMBL" id="ABC23155.1"/>
    </source>
</evidence>
<sequence>MIKEKAMAEVINLRQARKRRVREERGREAEANRARFGRPKAERQATTLERERAGKVLEGHQRQRPEEGAGGGPEEGDDGPD</sequence>
<evidence type="ECO:0008006" key="4">
    <source>
        <dbReference type="Google" id="ProtNLM"/>
    </source>
</evidence>
<dbReference type="Proteomes" id="UP000001929">
    <property type="component" value="Chromosome"/>
</dbReference>
<dbReference type="KEGG" id="rru:Rru_A2355"/>
<proteinExistence type="predicted"/>
<evidence type="ECO:0000256" key="1">
    <source>
        <dbReference type="SAM" id="MobiDB-lite"/>
    </source>
</evidence>
<keyword evidence="3" id="KW-1185">Reference proteome</keyword>
<accession>Q2RRU0</accession>
<dbReference type="EnsemblBacteria" id="ABC23155">
    <property type="protein sequence ID" value="ABC23155"/>
    <property type="gene ID" value="Rru_A2355"/>
</dbReference>
<organism evidence="2 3">
    <name type="scientific">Rhodospirillum rubrum (strain ATCC 11170 / ATH 1.1.1 / DSM 467 / LMG 4362 / NCIMB 8255 / S1)</name>
    <dbReference type="NCBI Taxonomy" id="269796"/>
    <lineage>
        <taxon>Bacteria</taxon>
        <taxon>Pseudomonadati</taxon>
        <taxon>Pseudomonadota</taxon>
        <taxon>Alphaproteobacteria</taxon>
        <taxon>Rhodospirillales</taxon>
        <taxon>Rhodospirillaceae</taxon>
        <taxon>Rhodospirillum</taxon>
    </lineage>
</organism>